<gene>
    <name evidence="2" type="ORF">CALMAC_LOCUS96</name>
</gene>
<evidence type="ECO:0000256" key="1">
    <source>
        <dbReference type="PROSITE-ProRule" id="PRU00023"/>
    </source>
</evidence>
<dbReference type="PROSITE" id="PS50088">
    <property type="entry name" value="ANK_REPEAT"/>
    <property type="match status" value="3"/>
</dbReference>
<feature type="repeat" description="ANK" evidence="1">
    <location>
        <begin position="167"/>
        <end position="199"/>
    </location>
</feature>
<feature type="repeat" description="ANK" evidence="1">
    <location>
        <begin position="103"/>
        <end position="135"/>
    </location>
</feature>
<dbReference type="Proteomes" id="UP000410492">
    <property type="component" value="Unassembled WGS sequence"/>
</dbReference>
<dbReference type="PANTHER" id="PTHR24118">
    <property type="entry name" value="POTE ANKYRIN DOMAIN"/>
    <property type="match status" value="1"/>
</dbReference>
<dbReference type="Gene3D" id="1.25.40.20">
    <property type="entry name" value="Ankyrin repeat-containing domain"/>
    <property type="match status" value="2"/>
</dbReference>
<dbReference type="AlphaFoldDB" id="A0A653BDN0"/>
<dbReference type="PANTHER" id="PTHR24118:SF99">
    <property type="entry name" value="POTE ANKYRIN DOMAIN FAMILY MEMBER 3C-RELATED"/>
    <property type="match status" value="1"/>
</dbReference>
<dbReference type="SMART" id="SM00248">
    <property type="entry name" value="ANK"/>
    <property type="match status" value="5"/>
</dbReference>
<dbReference type="Pfam" id="PF00023">
    <property type="entry name" value="Ank"/>
    <property type="match status" value="2"/>
</dbReference>
<dbReference type="InterPro" id="IPR036770">
    <property type="entry name" value="Ankyrin_rpt-contain_sf"/>
</dbReference>
<keyword evidence="1" id="KW-0040">ANK repeat</keyword>
<proteinExistence type="predicted"/>
<dbReference type="Pfam" id="PF12796">
    <property type="entry name" value="Ank_2"/>
    <property type="match status" value="1"/>
</dbReference>
<evidence type="ECO:0000313" key="3">
    <source>
        <dbReference type="Proteomes" id="UP000410492"/>
    </source>
</evidence>
<sequence>MAAARRRNTGNLDEELFLEVDKYYLGSDFDRNEDSLLVYGVLRAAVEENVERLKSLVRRGKAVNINDSSGNTPLHVAVIKNNSEILDFLLEQPHLDINARNFAGETPLLLAIKLARLEAASKLICAGANVNLQNYEHVTPLHLAVTYPELAHQLIQNGAHVDARDYSGDTPLHDAVAEECLETVCMLLYYNADANVNGVNNMTPFMKALVSRNVDIQLVLLDFVADFSVETYDNVSTLAMALIHRSPFVEQIVLGGANVNYAYGYDMVDAFSLCLQYPNWKNFQLIWERLKYDADDMSLGSVLWRIGGTLRKEHFKQYIDVIIDSENIDQAVESLNTAEDFYMVIVRFCDFFHQQSIEQLTRLTCRLLERGYVLTSFDMSKIFLHYGYCELYKIMLHMDMKFIGMRPPDTSRLIFDVNTKMQVLLDQLVSIINIEYLHNSIYQLLDYCIYPKLMNAYLDLQRDDYVTFKILHLPKVPSLLELARNKAREFIIERFKVKNSREFYTIINYLEMSRVYKQILSFEKVLYKPLYVKMLLRNRLKVLC</sequence>
<organism evidence="2 3">
    <name type="scientific">Callosobruchus maculatus</name>
    <name type="common">Southern cowpea weevil</name>
    <name type="synonym">Pulse bruchid</name>
    <dbReference type="NCBI Taxonomy" id="64391"/>
    <lineage>
        <taxon>Eukaryota</taxon>
        <taxon>Metazoa</taxon>
        <taxon>Ecdysozoa</taxon>
        <taxon>Arthropoda</taxon>
        <taxon>Hexapoda</taxon>
        <taxon>Insecta</taxon>
        <taxon>Pterygota</taxon>
        <taxon>Neoptera</taxon>
        <taxon>Endopterygota</taxon>
        <taxon>Coleoptera</taxon>
        <taxon>Polyphaga</taxon>
        <taxon>Cucujiformia</taxon>
        <taxon>Chrysomeloidea</taxon>
        <taxon>Chrysomelidae</taxon>
        <taxon>Bruchinae</taxon>
        <taxon>Bruchini</taxon>
        <taxon>Callosobruchus</taxon>
    </lineage>
</organism>
<dbReference type="OrthoDB" id="6752548at2759"/>
<dbReference type="EMBL" id="CAACVG010000133">
    <property type="protein sequence ID" value="VEN33601.1"/>
    <property type="molecule type" value="Genomic_DNA"/>
</dbReference>
<feature type="repeat" description="ANK" evidence="1">
    <location>
        <begin position="69"/>
        <end position="91"/>
    </location>
</feature>
<reference evidence="2 3" key="1">
    <citation type="submission" date="2019-01" db="EMBL/GenBank/DDBJ databases">
        <authorList>
            <person name="Sayadi A."/>
        </authorList>
    </citation>
    <scope>NUCLEOTIDE SEQUENCE [LARGE SCALE GENOMIC DNA]</scope>
</reference>
<accession>A0A653BDN0</accession>
<dbReference type="PRINTS" id="PR01415">
    <property type="entry name" value="ANKYRIN"/>
</dbReference>
<keyword evidence="3" id="KW-1185">Reference proteome</keyword>
<dbReference type="PROSITE" id="PS50297">
    <property type="entry name" value="ANK_REP_REGION"/>
    <property type="match status" value="3"/>
</dbReference>
<dbReference type="InterPro" id="IPR002110">
    <property type="entry name" value="Ankyrin_rpt"/>
</dbReference>
<dbReference type="SUPFAM" id="SSF48403">
    <property type="entry name" value="Ankyrin repeat"/>
    <property type="match status" value="1"/>
</dbReference>
<name>A0A653BDN0_CALMS</name>
<evidence type="ECO:0000313" key="2">
    <source>
        <dbReference type="EMBL" id="VEN33601.1"/>
    </source>
</evidence>
<protein>
    <submittedName>
        <fullName evidence="2">Uncharacterized protein</fullName>
    </submittedName>
</protein>